<dbReference type="EMBL" id="CAJOBQ010004493">
    <property type="protein sequence ID" value="CAF4637591.1"/>
    <property type="molecule type" value="Genomic_DNA"/>
</dbReference>
<proteinExistence type="predicted"/>
<organism evidence="1 2">
    <name type="scientific">Rotaria socialis</name>
    <dbReference type="NCBI Taxonomy" id="392032"/>
    <lineage>
        <taxon>Eukaryota</taxon>
        <taxon>Metazoa</taxon>
        <taxon>Spiralia</taxon>
        <taxon>Gnathifera</taxon>
        <taxon>Rotifera</taxon>
        <taxon>Eurotatoria</taxon>
        <taxon>Bdelloidea</taxon>
        <taxon>Philodinida</taxon>
        <taxon>Philodinidae</taxon>
        <taxon>Rotaria</taxon>
    </lineage>
</organism>
<dbReference type="Proteomes" id="UP000663862">
    <property type="component" value="Unassembled WGS sequence"/>
</dbReference>
<protein>
    <submittedName>
        <fullName evidence="1">Uncharacterized protein</fullName>
    </submittedName>
</protein>
<sequence>SIAHVCDFLSVQSVRKSMFCEYITRIPMYLTVPVTTATAERSLSAINRVKTYL</sequence>
<dbReference type="AlphaFoldDB" id="A0A821EKA8"/>
<evidence type="ECO:0000313" key="1">
    <source>
        <dbReference type="EMBL" id="CAF4637591.1"/>
    </source>
</evidence>
<name>A0A821EKA8_9BILA</name>
<evidence type="ECO:0000313" key="2">
    <source>
        <dbReference type="Proteomes" id="UP000663862"/>
    </source>
</evidence>
<accession>A0A821EKA8</accession>
<reference evidence="1" key="1">
    <citation type="submission" date="2021-02" db="EMBL/GenBank/DDBJ databases">
        <authorList>
            <person name="Nowell W R."/>
        </authorList>
    </citation>
    <scope>NUCLEOTIDE SEQUENCE</scope>
</reference>
<feature type="non-terminal residue" evidence="1">
    <location>
        <position position="1"/>
    </location>
</feature>
<comment type="caution">
    <text evidence="1">The sequence shown here is derived from an EMBL/GenBank/DDBJ whole genome shotgun (WGS) entry which is preliminary data.</text>
</comment>
<gene>
    <name evidence="1" type="ORF">TSG867_LOCUS29983</name>
</gene>